<evidence type="ECO:0000313" key="3">
    <source>
        <dbReference type="Proteomes" id="UP000595437"/>
    </source>
</evidence>
<dbReference type="AlphaFoldDB" id="A0A7T8H0M8"/>
<evidence type="ECO:0000259" key="1">
    <source>
        <dbReference type="Pfam" id="PF05699"/>
    </source>
</evidence>
<name>A0A7T8H0M8_CALRO</name>
<dbReference type="InterPro" id="IPR012337">
    <property type="entry name" value="RNaseH-like_sf"/>
</dbReference>
<protein>
    <recommendedName>
        <fullName evidence="1">HAT C-terminal dimerisation domain-containing protein</fullName>
    </recommendedName>
</protein>
<dbReference type="OrthoDB" id="10023262at2759"/>
<dbReference type="InterPro" id="IPR008906">
    <property type="entry name" value="HATC_C_dom"/>
</dbReference>
<dbReference type="GO" id="GO:0046983">
    <property type="term" value="F:protein dimerization activity"/>
    <property type="evidence" value="ECO:0007669"/>
    <property type="project" value="InterPro"/>
</dbReference>
<dbReference type="Pfam" id="PF05699">
    <property type="entry name" value="Dimer_Tnp_hAT"/>
    <property type="match status" value="1"/>
</dbReference>
<feature type="domain" description="HAT C-terminal dimerisation" evidence="1">
    <location>
        <begin position="71"/>
        <end position="123"/>
    </location>
</feature>
<accession>A0A7T8H0M8</accession>
<sequence>MALEEARMDSAVEIKAPLNSISVLPLYVGDLAALKTQYQAVVFHPWTTTDDCHAEAFWVEVFNYRDSSGEQAFRDLAQFTLSLLAMPLSNADVERVFSQMALVKSKLRNRIGQETLSSILHVRYGLCWQGKCCRDFEPTADMLLRFNSRMYEKSRPLPMVLAMPMSASEWHLFSLSLSDDDTTASRQ</sequence>
<reference evidence="3" key="1">
    <citation type="submission" date="2021-01" db="EMBL/GenBank/DDBJ databases">
        <title>Caligus Genome Assembly.</title>
        <authorList>
            <person name="Gallardo-Escarate C."/>
        </authorList>
    </citation>
    <scope>NUCLEOTIDE SEQUENCE [LARGE SCALE GENOMIC DNA]</scope>
</reference>
<keyword evidence="3" id="KW-1185">Reference proteome</keyword>
<organism evidence="2 3">
    <name type="scientific">Caligus rogercresseyi</name>
    <name type="common">Sea louse</name>
    <dbReference type="NCBI Taxonomy" id="217165"/>
    <lineage>
        <taxon>Eukaryota</taxon>
        <taxon>Metazoa</taxon>
        <taxon>Ecdysozoa</taxon>
        <taxon>Arthropoda</taxon>
        <taxon>Crustacea</taxon>
        <taxon>Multicrustacea</taxon>
        <taxon>Hexanauplia</taxon>
        <taxon>Copepoda</taxon>
        <taxon>Siphonostomatoida</taxon>
        <taxon>Caligidae</taxon>
        <taxon>Caligus</taxon>
    </lineage>
</organism>
<proteinExistence type="predicted"/>
<dbReference type="Proteomes" id="UP000595437">
    <property type="component" value="Chromosome 10"/>
</dbReference>
<evidence type="ECO:0000313" key="2">
    <source>
        <dbReference type="EMBL" id="QQP41297.1"/>
    </source>
</evidence>
<gene>
    <name evidence="2" type="ORF">FKW44_015616</name>
</gene>
<dbReference type="EMBL" id="CP045899">
    <property type="protein sequence ID" value="QQP41297.1"/>
    <property type="molecule type" value="Genomic_DNA"/>
</dbReference>
<dbReference type="SUPFAM" id="SSF53098">
    <property type="entry name" value="Ribonuclease H-like"/>
    <property type="match status" value="1"/>
</dbReference>